<sequence length="295" mass="33882">MLANIIGSMVRFESIKSSLQTRTFSTGQDSFRDFNLMGWVQWGEVSVVMDETHQVTESSIFCIPHKKSAKVVVPPGSQIWILGYSDDLTALVTGADHDSVKLDVLMRQFSITQCNKQSITEEFLPLLRLIEVEIATANKRSRNVICSLIRVLLICIYRLSNMDTKPIVRSPDELVLQQFRQLVEVEYRNRRTVSFYCEAMAMTYDRLHAICQRNLQKSPLQLINHRILMEATLRLKKSSDSIQVIANRLGFSNASQFSHFFKKEMGHSPSHFKRHYAVKTTEQNELSEAGFSDWP</sequence>
<name>A0ABW4B6H1_9GAMM</name>
<dbReference type="InterPro" id="IPR018060">
    <property type="entry name" value="HTH_AraC"/>
</dbReference>
<evidence type="ECO:0000313" key="5">
    <source>
        <dbReference type="EMBL" id="MFD1385068.1"/>
    </source>
</evidence>
<dbReference type="InterPro" id="IPR020449">
    <property type="entry name" value="Tscrpt_reg_AraC-type_HTH"/>
</dbReference>
<keyword evidence="1" id="KW-0805">Transcription regulation</keyword>
<dbReference type="Gene3D" id="1.10.10.60">
    <property type="entry name" value="Homeodomain-like"/>
    <property type="match status" value="1"/>
</dbReference>
<dbReference type="PROSITE" id="PS01124">
    <property type="entry name" value="HTH_ARAC_FAMILY_2"/>
    <property type="match status" value="1"/>
</dbReference>
<feature type="domain" description="HTH araC/xylS-type" evidence="4">
    <location>
        <begin position="177"/>
        <end position="275"/>
    </location>
</feature>
<accession>A0ABW4B6H1</accession>
<dbReference type="PRINTS" id="PR00032">
    <property type="entry name" value="HTHARAC"/>
</dbReference>
<evidence type="ECO:0000313" key="6">
    <source>
        <dbReference type="Proteomes" id="UP001597059"/>
    </source>
</evidence>
<dbReference type="PANTHER" id="PTHR43280:SF32">
    <property type="entry name" value="TRANSCRIPTIONAL REGULATORY PROTEIN"/>
    <property type="match status" value="1"/>
</dbReference>
<dbReference type="EMBL" id="JBHTMN010000018">
    <property type="protein sequence ID" value="MFD1385068.1"/>
    <property type="molecule type" value="Genomic_DNA"/>
</dbReference>
<proteinExistence type="predicted"/>
<dbReference type="SMART" id="SM00342">
    <property type="entry name" value="HTH_ARAC"/>
    <property type="match status" value="1"/>
</dbReference>
<dbReference type="RefSeq" id="WP_377369875.1">
    <property type="nucleotide sequence ID" value="NZ_JBHTMN010000018.1"/>
</dbReference>
<evidence type="ECO:0000256" key="3">
    <source>
        <dbReference type="ARBA" id="ARBA00023163"/>
    </source>
</evidence>
<keyword evidence="2" id="KW-0238">DNA-binding</keyword>
<evidence type="ECO:0000259" key="4">
    <source>
        <dbReference type="PROSITE" id="PS01124"/>
    </source>
</evidence>
<dbReference type="InterPro" id="IPR009057">
    <property type="entry name" value="Homeodomain-like_sf"/>
</dbReference>
<gene>
    <name evidence="5" type="ORF">ACFQ45_17070</name>
</gene>
<keyword evidence="3" id="KW-0804">Transcription</keyword>
<reference evidence="6" key="1">
    <citation type="journal article" date="2019" name="Int. J. Syst. Evol. Microbiol.">
        <title>The Global Catalogue of Microorganisms (GCM) 10K type strain sequencing project: providing services to taxonomists for standard genome sequencing and annotation.</title>
        <authorList>
            <consortium name="The Broad Institute Genomics Platform"/>
            <consortium name="The Broad Institute Genome Sequencing Center for Infectious Disease"/>
            <person name="Wu L."/>
            <person name="Ma J."/>
        </authorList>
    </citation>
    <scope>NUCLEOTIDE SEQUENCE [LARGE SCALE GENOMIC DNA]</scope>
    <source>
        <strain evidence="6">JCM 30774</strain>
    </source>
</reference>
<protein>
    <submittedName>
        <fullName evidence="5">Helix-turn-helix domain-containing protein</fullName>
    </submittedName>
</protein>
<dbReference type="SUPFAM" id="SSF46689">
    <property type="entry name" value="Homeodomain-like"/>
    <property type="match status" value="1"/>
</dbReference>
<dbReference type="Pfam" id="PF12833">
    <property type="entry name" value="HTH_18"/>
    <property type="match status" value="1"/>
</dbReference>
<dbReference type="Proteomes" id="UP001597059">
    <property type="component" value="Unassembled WGS sequence"/>
</dbReference>
<comment type="caution">
    <text evidence="5">The sequence shown here is derived from an EMBL/GenBank/DDBJ whole genome shotgun (WGS) entry which is preliminary data.</text>
</comment>
<evidence type="ECO:0000256" key="2">
    <source>
        <dbReference type="ARBA" id="ARBA00023125"/>
    </source>
</evidence>
<dbReference type="PANTHER" id="PTHR43280">
    <property type="entry name" value="ARAC-FAMILY TRANSCRIPTIONAL REGULATOR"/>
    <property type="match status" value="1"/>
</dbReference>
<keyword evidence="6" id="KW-1185">Reference proteome</keyword>
<evidence type="ECO:0000256" key="1">
    <source>
        <dbReference type="ARBA" id="ARBA00023015"/>
    </source>
</evidence>
<organism evidence="5 6">
    <name type="scientific">Rhodanobacter aciditrophus</name>
    <dbReference type="NCBI Taxonomy" id="1623218"/>
    <lineage>
        <taxon>Bacteria</taxon>
        <taxon>Pseudomonadati</taxon>
        <taxon>Pseudomonadota</taxon>
        <taxon>Gammaproteobacteria</taxon>
        <taxon>Lysobacterales</taxon>
        <taxon>Rhodanobacteraceae</taxon>
        <taxon>Rhodanobacter</taxon>
    </lineage>
</organism>